<comment type="caution">
    <text evidence="2">The sequence shown here is derived from an EMBL/GenBank/DDBJ whole genome shotgun (WGS) entry which is preliminary data.</text>
</comment>
<dbReference type="EMBL" id="NFKP01000003">
    <property type="protein sequence ID" value="OUP70721.1"/>
    <property type="molecule type" value="Genomic_DNA"/>
</dbReference>
<evidence type="ECO:0000259" key="1">
    <source>
        <dbReference type="Pfam" id="PF12728"/>
    </source>
</evidence>
<dbReference type="InterPro" id="IPR036388">
    <property type="entry name" value="WH-like_DNA-bd_sf"/>
</dbReference>
<dbReference type="InterPro" id="IPR010093">
    <property type="entry name" value="SinI_DNA-bd"/>
</dbReference>
<dbReference type="GO" id="GO:0003677">
    <property type="term" value="F:DNA binding"/>
    <property type="evidence" value="ECO:0007669"/>
    <property type="project" value="InterPro"/>
</dbReference>
<feature type="domain" description="Helix-turn-helix" evidence="1">
    <location>
        <begin position="5"/>
        <end position="50"/>
    </location>
</feature>
<name>A0A1Y4N4X7_9FIRM</name>
<dbReference type="NCBIfam" id="TIGR01764">
    <property type="entry name" value="excise"/>
    <property type="match status" value="1"/>
</dbReference>
<dbReference type="RefSeq" id="WP_087299952.1">
    <property type="nucleotide sequence ID" value="NZ_NFKP01000003.1"/>
</dbReference>
<dbReference type="AlphaFoldDB" id="A0A1Y4N4X7"/>
<gene>
    <name evidence="2" type="ORF">B5F11_04550</name>
</gene>
<sequence>MSKEYITINELEKSLKISRATIDRWRKEGMPYYKIGYGVRFIEEEVNEWITLHKSQK</sequence>
<dbReference type="Gene3D" id="1.10.10.10">
    <property type="entry name" value="Winged helix-like DNA-binding domain superfamily/Winged helix DNA-binding domain"/>
    <property type="match status" value="1"/>
</dbReference>
<reference evidence="3" key="1">
    <citation type="submission" date="2017-04" db="EMBL/GenBank/DDBJ databases">
        <title>Function of individual gut microbiota members based on whole genome sequencing of pure cultures obtained from chicken caecum.</title>
        <authorList>
            <person name="Medvecky M."/>
            <person name="Cejkova D."/>
            <person name="Polansky O."/>
            <person name="Karasova D."/>
            <person name="Kubasova T."/>
            <person name="Cizek A."/>
            <person name="Rychlik I."/>
        </authorList>
    </citation>
    <scope>NUCLEOTIDE SEQUENCE [LARGE SCALE GENOMIC DNA]</scope>
    <source>
        <strain evidence="3">An175</strain>
    </source>
</reference>
<dbReference type="Proteomes" id="UP000196386">
    <property type="component" value="Unassembled WGS sequence"/>
</dbReference>
<protein>
    <recommendedName>
        <fullName evidence="1">Helix-turn-helix domain-containing protein</fullName>
    </recommendedName>
</protein>
<organism evidence="2 3">
    <name type="scientific">Anaerotruncus colihominis</name>
    <dbReference type="NCBI Taxonomy" id="169435"/>
    <lineage>
        <taxon>Bacteria</taxon>
        <taxon>Bacillati</taxon>
        <taxon>Bacillota</taxon>
        <taxon>Clostridia</taxon>
        <taxon>Eubacteriales</taxon>
        <taxon>Oscillospiraceae</taxon>
        <taxon>Anaerotruncus</taxon>
    </lineage>
</organism>
<dbReference type="SUPFAM" id="SSF46955">
    <property type="entry name" value="Putative DNA-binding domain"/>
    <property type="match status" value="1"/>
</dbReference>
<evidence type="ECO:0000313" key="2">
    <source>
        <dbReference type="EMBL" id="OUP70721.1"/>
    </source>
</evidence>
<evidence type="ECO:0000313" key="3">
    <source>
        <dbReference type="Proteomes" id="UP000196386"/>
    </source>
</evidence>
<dbReference type="Pfam" id="PF12728">
    <property type="entry name" value="HTH_17"/>
    <property type="match status" value="1"/>
</dbReference>
<proteinExistence type="predicted"/>
<dbReference type="InterPro" id="IPR009061">
    <property type="entry name" value="DNA-bd_dom_put_sf"/>
</dbReference>
<accession>A0A1Y4N4X7</accession>
<dbReference type="InterPro" id="IPR041657">
    <property type="entry name" value="HTH_17"/>
</dbReference>